<sequence length="81" mass="9095">MAPTRPWWGLPPVSAVAPARHLPAWQIRHPGDRARPTVDHHARVSGRRSSFGNGEGALPRLLNHTRHSGITRRRDTRHHGP</sequence>
<comment type="caution">
    <text evidence="2">The sequence shown here is derived from an EMBL/GenBank/DDBJ whole genome shotgun (WGS) entry which is preliminary data.</text>
</comment>
<organism evidence="2 3">
    <name type="scientific">Nostocoides japonicum T1-X7</name>
    <dbReference type="NCBI Taxonomy" id="1194083"/>
    <lineage>
        <taxon>Bacteria</taxon>
        <taxon>Bacillati</taxon>
        <taxon>Actinomycetota</taxon>
        <taxon>Actinomycetes</taxon>
        <taxon>Micrococcales</taxon>
        <taxon>Intrasporangiaceae</taxon>
        <taxon>Nostocoides</taxon>
    </lineage>
</organism>
<feature type="compositionally biased region" description="Basic residues" evidence="1">
    <location>
        <begin position="63"/>
        <end position="81"/>
    </location>
</feature>
<name>A0A077M0U6_9MICO</name>
<dbReference type="AlphaFoldDB" id="A0A077M0U6"/>
<keyword evidence="3" id="KW-1185">Reference proteome</keyword>
<dbReference type="EMBL" id="CAJB01000143">
    <property type="protein sequence ID" value="CCH77814.1"/>
    <property type="molecule type" value="Genomic_DNA"/>
</dbReference>
<evidence type="ECO:0000313" key="3">
    <source>
        <dbReference type="Proteomes" id="UP000035721"/>
    </source>
</evidence>
<feature type="region of interest" description="Disordered" evidence="1">
    <location>
        <begin position="30"/>
        <end position="81"/>
    </location>
</feature>
<evidence type="ECO:0000256" key="1">
    <source>
        <dbReference type="SAM" id="MobiDB-lite"/>
    </source>
</evidence>
<proteinExistence type="predicted"/>
<accession>A0A077M0U6</accession>
<gene>
    <name evidence="2" type="ORF">BN12_2270003</name>
</gene>
<evidence type="ECO:0000313" key="2">
    <source>
        <dbReference type="EMBL" id="CCH77814.1"/>
    </source>
</evidence>
<reference evidence="2 3" key="1">
    <citation type="journal article" date="2013" name="ISME J.">
        <title>A metabolic model for members of the genus Tetrasphaera involved in enhanced biological phosphorus removal.</title>
        <authorList>
            <person name="Kristiansen R."/>
            <person name="Nguyen H.T.T."/>
            <person name="Saunders A.M."/>
            <person name="Nielsen J.L."/>
            <person name="Wimmer R."/>
            <person name="Le V.Q."/>
            <person name="McIlroy S.J."/>
            <person name="Petrovski S."/>
            <person name="Seviour R.J."/>
            <person name="Calteau A."/>
            <person name="Nielsen K.L."/>
            <person name="Nielsen P.H."/>
        </authorList>
    </citation>
    <scope>NUCLEOTIDE SEQUENCE [LARGE SCALE GENOMIC DNA]</scope>
    <source>
        <strain evidence="2 3">T1-X7</strain>
    </source>
</reference>
<feature type="compositionally biased region" description="Basic and acidic residues" evidence="1">
    <location>
        <begin position="30"/>
        <end position="42"/>
    </location>
</feature>
<dbReference type="Proteomes" id="UP000035721">
    <property type="component" value="Unassembled WGS sequence"/>
</dbReference>
<protein>
    <submittedName>
        <fullName evidence="2">Uncharacterized protein</fullName>
    </submittedName>
</protein>